<keyword evidence="3" id="KW-1185">Reference proteome</keyword>
<sequence length="125" mass="14292">MCCQSNRKAQQRQSPALPLAGPTQSEQGLRKNSDKKQNPFHLVRHTPKLTPGEPNKQSRDGEVEEPHGSQPVVQGSQERDQETQEAPSLFHQRGMFFVMDPKFLRNQRYARKHNKKSGETATEEE</sequence>
<proteinExistence type="predicted"/>
<evidence type="ECO:0000256" key="1">
    <source>
        <dbReference type="SAM" id="MobiDB-lite"/>
    </source>
</evidence>
<feature type="compositionally biased region" description="Basic and acidic residues" evidence="1">
    <location>
        <begin position="56"/>
        <end position="67"/>
    </location>
</feature>
<name>A0AAV6L4M0_9ERIC</name>
<dbReference type="Gene3D" id="6.10.140.1730">
    <property type="match status" value="1"/>
</dbReference>
<evidence type="ECO:0000313" key="2">
    <source>
        <dbReference type="EMBL" id="KAG5559836.1"/>
    </source>
</evidence>
<dbReference type="EMBL" id="JACTNZ010000002">
    <property type="protein sequence ID" value="KAG5559836.1"/>
    <property type="molecule type" value="Genomic_DNA"/>
</dbReference>
<protein>
    <submittedName>
        <fullName evidence="2">Uncharacterized protein</fullName>
    </submittedName>
</protein>
<feature type="compositionally biased region" description="Polar residues" evidence="1">
    <location>
        <begin position="1"/>
        <end position="14"/>
    </location>
</feature>
<organism evidence="2 3">
    <name type="scientific">Rhododendron griersonianum</name>
    <dbReference type="NCBI Taxonomy" id="479676"/>
    <lineage>
        <taxon>Eukaryota</taxon>
        <taxon>Viridiplantae</taxon>
        <taxon>Streptophyta</taxon>
        <taxon>Embryophyta</taxon>
        <taxon>Tracheophyta</taxon>
        <taxon>Spermatophyta</taxon>
        <taxon>Magnoliopsida</taxon>
        <taxon>eudicotyledons</taxon>
        <taxon>Gunneridae</taxon>
        <taxon>Pentapetalae</taxon>
        <taxon>asterids</taxon>
        <taxon>Ericales</taxon>
        <taxon>Ericaceae</taxon>
        <taxon>Ericoideae</taxon>
        <taxon>Rhodoreae</taxon>
        <taxon>Rhododendron</taxon>
    </lineage>
</organism>
<feature type="region of interest" description="Disordered" evidence="1">
    <location>
        <begin position="1"/>
        <end position="94"/>
    </location>
</feature>
<feature type="compositionally biased region" description="Basic and acidic residues" evidence="1">
    <location>
        <begin position="28"/>
        <end position="37"/>
    </location>
</feature>
<comment type="caution">
    <text evidence="2">The sequence shown here is derived from an EMBL/GenBank/DDBJ whole genome shotgun (WGS) entry which is preliminary data.</text>
</comment>
<accession>A0AAV6L4M0</accession>
<evidence type="ECO:0000313" key="3">
    <source>
        <dbReference type="Proteomes" id="UP000823749"/>
    </source>
</evidence>
<dbReference type="Proteomes" id="UP000823749">
    <property type="component" value="Chromosome 2"/>
</dbReference>
<dbReference type="AlphaFoldDB" id="A0AAV6L4M0"/>
<gene>
    <name evidence="2" type="ORF">RHGRI_003209</name>
</gene>
<reference evidence="2" key="1">
    <citation type="submission" date="2020-08" db="EMBL/GenBank/DDBJ databases">
        <title>Plant Genome Project.</title>
        <authorList>
            <person name="Zhang R.-G."/>
        </authorList>
    </citation>
    <scope>NUCLEOTIDE SEQUENCE</scope>
    <source>
        <strain evidence="2">WSP0</strain>
        <tissue evidence="2">Leaf</tissue>
    </source>
</reference>